<dbReference type="OrthoDB" id="7583243at2"/>
<dbReference type="SUPFAM" id="SSF52833">
    <property type="entry name" value="Thioredoxin-like"/>
    <property type="match status" value="1"/>
</dbReference>
<dbReference type="PROSITE" id="PS50405">
    <property type="entry name" value="GST_CTER"/>
    <property type="match status" value="1"/>
</dbReference>
<dbReference type="Proteomes" id="UP000094795">
    <property type="component" value="Unassembled WGS sequence"/>
</dbReference>
<dbReference type="CDD" id="cd03057">
    <property type="entry name" value="GST_N_Beta"/>
    <property type="match status" value="1"/>
</dbReference>
<gene>
    <name evidence="3" type="ORF">AWJ14_19960</name>
</gene>
<dbReference type="SFLD" id="SFLDG01150">
    <property type="entry name" value="Main.1:_Beta-like"/>
    <property type="match status" value="1"/>
</dbReference>
<reference evidence="3 4" key="1">
    <citation type="submission" date="2015-12" db="EMBL/GenBank/DDBJ databases">
        <authorList>
            <person name="Shamseldin A."/>
            <person name="Moawad H."/>
            <person name="Abd El-Rahim W.M."/>
            <person name="Sadowsky M.J."/>
        </authorList>
    </citation>
    <scope>NUCLEOTIDE SEQUENCE [LARGE SCALE GENOMIC DNA]</scope>
    <source>
        <strain evidence="3 4">JC234</strain>
    </source>
</reference>
<dbReference type="PANTHER" id="PTHR44051">
    <property type="entry name" value="GLUTATHIONE S-TRANSFERASE-RELATED"/>
    <property type="match status" value="1"/>
</dbReference>
<accession>A0A1C1YS94</accession>
<dbReference type="PROSITE" id="PS50404">
    <property type="entry name" value="GST_NTER"/>
    <property type="match status" value="1"/>
</dbReference>
<comment type="caution">
    <text evidence="3">The sequence shown here is derived from an EMBL/GenBank/DDBJ whole genome shotgun (WGS) entry which is preliminary data.</text>
</comment>
<dbReference type="SUPFAM" id="SSF47616">
    <property type="entry name" value="GST C-terminal domain-like"/>
    <property type="match status" value="1"/>
</dbReference>
<dbReference type="CDD" id="cd03188">
    <property type="entry name" value="GST_C_Beta"/>
    <property type="match status" value="1"/>
</dbReference>
<dbReference type="InterPro" id="IPR004045">
    <property type="entry name" value="Glutathione_S-Trfase_N"/>
</dbReference>
<keyword evidence="3" id="KW-0808">Transferase</keyword>
<feature type="domain" description="GST N-terminal" evidence="1">
    <location>
        <begin position="1"/>
        <end position="80"/>
    </location>
</feature>
<protein>
    <submittedName>
        <fullName evidence="3">Glutathione S-transferase</fullName>
    </submittedName>
</protein>
<feature type="domain" description="GST C-terminal" evidence="2">
    <location>
        <begin position="85"/>
        <end position="204"/>
    </location>
</feature>
<dbReference type="InterPro" id="IPR036249">
    <property type="entry name" value="Thioredoxin-like_sf"/>
</dbReference>
<evidence type="ECO:0000313" key="3">
    <source>
        <dbReference type="EMBL" id="OCW56364.1"/>
    </source>
</evidence>
<keyword evidence="4" id="KW-1185">Reference proteome</keyword>
<dbReference type="EMBL" id="LQZT01000042">
    <property type="protein sequence ID" value="OCW56364.1"/>
    <property type="molecule type" value="Genomic_DNA"/>
</dbReference>
<dbReference type="Pfam" id="PF02798">
    <property type="entry name" value="GST_N"/>
    <property type="match status" value="1"/>
</dbReference>
<organism evidence="3 4">
    <name type="scientific">Hoeflea olei</name>
    <dbReference type="NCBI Taxonomy" id="1480615"/>
    <lineage>
        <taxon>Bacteria</taxon>
        <taxon>Pseudomonadati</taxon>
        <taxon>Pseudomonadota</taxon>
        <taxon>Alphaproteobacteria</taxon>
        <taxon>Hyphomicrobiales</taxon>
        <taxon>Rhizobiaceae</taxon>
        <taxon>Hoeflea</taxon>
    </lineage>
</organism>
<name>A0A1C1YS94_9HYPH</name>
<dbReference type="SFLD" id="SFLDG00358">
    <property type="entry name" value="Main_(cytGST)"/>
    <property type="match status" value="1"/>
</dbReference>
<dbReference type="InterPro" id="IPR010987">
    <property type="entry name" value="Glutathione-S-Trfase_C-like"/>
</dbReference>
<sequence length="204" mass="22612">MITLCYAKGTAALAPHILLEEAGADYTARLVDFSAAEQQSPDYLAINPKGRVPALITEQGTLTETPAILAYIAQVFPAARLAPTDPFFFAEAQAFNLYLAATVHVNHAHKQRGARWTDDAAAQEKMREKVPANMTDCARIIEQHYLKGPWVMGEAYSMCDPYLFVITRWMKVDGVNLDDFPALSAHFSAMQDRPAVQKVMQLHS</sequence>
<dbReference type="InterPro" id="IPR040079">
    <property type="entry name" value="Glutathione_S-Trfase"/>
</dbReference>
<evidence type="ECO:0000259" key="2">
    <source>
        <dbReference type="PROSITE" id="PS50405"/>
    </source>
</evidence>
<evidence type="ECO:0000259" key="1">
    <source>
        <dbReference type="PROSITE" id="PS50404"/>
    </source>
</evidence>
<dbReference type="Gene3D" id="3.40.30.10">
    <property type="entry name" value="Glutaredoxin"/>
    <property type="match status" value="1"/>
</dbReference>
<dbReference type="STRING" id="1480615.AWJ14_19960"/>
<proteinExistence type="predicted"/>
<evidence type="ECO:0000313" key="4">
    <source>
        <dbReference type="Proteomes" id="UP000094795"/>
    </source>
</evidence>
<dbReference type="Gene3D" id="1.20.1050.10">
    <property type="match status" value="1"/>
</dbReference>
<dbReference type="GO" id="GO:0016740">
    <property type="term" value="F:transferase activity"/>
    <property type="evidence" value="ECO:0007669"/>
    <property type="project" value="UniProtKB-KW"/>
</dbReference>
<dbReference type="SFLD" id="SFLDS00019">
    <property type="entry name" value="Glutathione_Transferase_(cytos"/>
    <property type="match status" value="1"/>
</dbReference>
<dbReference type="InterPro" id="IPR036282">
    <property type="entry name" value="Glutathione-S-Trfase_C_sf"/>
</dbReference>
<dbReference type="PANTHER" id="PTHR44051:SF8">
    <property type="entry name" value="GLUTATHIONE S-TRANSFERASE GSTA"/>
    <property type="match status" value="1"/>
</dbReference>
<dbReference type="AlphaFoldDB" id="A0A1C1YS94"/>
<dbReference type="RefSeq" id="WP_066182422.1">
    <property type="nucleotide sequence ID" value="NZ_LQZT01000042.1"/>
</dbReference>